<dbReference type="Proteomes" id="UP000270291">
    <property type="component" value="Unassembled WGS sequence"/>
</dbReference>
<dbReference type="GO" id="GO:0005886">
    <property type="term" value="C:plasma membrane"/>
    <property type="evidence" value="ECO:0007669"/>
    <property type="project" value="TreeGrafter"/>
</dbReference>
<keyword evidence="3 9" id="KW-0808">Transferase</keyword>
<sequence>MPALAPLLSVVIPVYRAGAVLAVLLQRLQQVLPPLTEAYEIVLVDDASPDPADWPLVQAYAARDHRVRGLRLSRNFGQHHALTAGLENSRGEWIVVMDCDLQDRPEEIPRLLATARAGYEAVLARRGRRTDEAAVRGGSRLFYQVLAYLTGEPQDPEIGNFGIYHRRLIDTVLRLRESTRYFPTMVRWAGFRQTTLAVTHGEGTRPSSYSLGRRLQLALDILLTYSDKPLRLAVYFGLLLSGGAFLLGLVMLGRYLLGQITVPGYASLIVSISLFSGIIISVLGIVGLYVGKTFEGVRNRPLYVVAETTTPA</sequence>
<dbReference type="Gene3D" id="3.90.550.10">
    <property type="entry name" value="Spore Coat Polysaccharide Biosynthesis Protein SpsA, Chain A"/>
    <property type="match status" value="1"/>
</dbReference>
<evidence type="ECO:0000256" key="6">
    <source>
        <dbReference type="ARBA" id="ARBA00023136"/>
    </source>
</evidence>
<dbReference type="SUPFAM" id="SSF53448">
    <property type="entry name" value="Nucleotide-diphospho-sugar transferases"/>
    <property type="match status" value="1"/>
</dbReference>
<evidence type="ECO:0000256" key="7">
    <source>
        <dbReference type="SAM" id="Phobius"/>
    </source>
</evidence>
<dbReference type="EMBL" id="RWIU01000007">
    <property type="protein sequence ID" value="RSK40816.1"/>
    <property type="molecule type" value="Genomic_DNA"/>
</dbReference>
<dbReference type="PANTHER" id="PTHR48090:SF1">
    <property type="entry name" value="PROPHAGE BACTOPRENOL GLUCOSYL TRANSFERASE HOMOLOG"/>
    <property type="match status" value="1"/>
</dbReference>
<evidence type="ECO:0000313" key="10">
    <source>
        <dbReference type="Proteomes" id="UP000270291"/>
    </source>
</evidence>
<dbReference type="CDD" id="cd04187">
    <property type="entry name" value="DPM1_like_bac"/>
    <property type="match status" value="1"/>
</dbReference>
<evidence type="ECO:0000256" key="4">
    <source>
        <dbReference type="ARBA" id="ARBA00022692"/>
    </source>
</evidence>
<dbReference type="InterPro" id="IPR001173">
    <property type="entry name" value="Glyco_trans_2-like"/>
</dbReference>
<accession>A0A428K367</accession>
<organism evidence="9 10">
    <name type="scientific">Hymenobacter perfusus</name>
    <dbReference type="NCBI Taxonomy" id="1236770"/>
    <lineage>
        <taxon>Bacteria</taxon>
        <taxon>Pseudomonadati</taxon>
        <taxon>Bacteroidota</taxon>
        <taxon>Cytophagia</taxon>
        <taxon>Cytophagales</taxon>
        <taxon>Hymenobacteraceae</taxon>
        <taxon>Hymenobacter</taxon>
    </lineage>
</organism>
<protein>
    <submittedName>
        <fullName evidence="9">Glycosyltransferase</fullName>
    </submittedName>
</protein>
<keyword evidence="2" id="KW-0328">Glycosyltransferase</keyword>
<feature type="domain" description="Glycosyltransferase 2-like" evidence="8">
    <location>
        <begin position="9"/>
        <end position="165"/>
    </location>
</feature>
<evidence type="ECO:0000256" key="3">
    <source>
        <dbReference type="ARBA" id="ARBA00022679"/>
    </source>
</evidence>
<dbReference type="Pfam" id="PF00535">
    <property type="entry name" value="Glycos_transf_2"/>
    <property type="match status" value="1"/>
</dbReference>
<keyword evidence="6 7" id="KW-0472">Membrane</keyword>
<comment type="caution">
    <text evidence="9">The sequence shown here is derived from an EMBL/GenBank/DDBJ whole genome shotgun (WGS) entry which is preliminary data.</text>
</comment>
<name>A0A428K367_9BACT</name>
<keyword evidence="10" id="KW-1185">Reference proteome</keyword>
<reference evidence="9 10" key="1">
    <citation type="submission" date="2018-12" db="EMBL/GenBank/DDBJ databases">
        <authorList>
            <person name="Feng G."/>
            <person name="Zhu H."/>
        </authorList>
    </citation>
    <scope>NUCLEOTIDE SEQUENCE [LARGE SCALE GENOMIC DNA]</scope>
    <source>
        <strain evidence="9 10">LMG 26000</strain>
    </source>
</reference>
<dbReference type="InterPro" id="IPR050256">
    <property type="entry name" value="Glycosyltransferase_2"/>
</dbReference>
<comment type="subcellular location">
    <subcellularLocation>
        <location evidence="1">Membrane</location>
        <topology evidence="1">Multi-pass membrane protein</topology>
    </subcellularLocation>
</comment>
<gene>
    <name evidence="9" type="ORF">EI293_17855</name>
</gene>
<feature type="transmembrane region" description="Helical" evidence="7">
    <location>
        <begin position="232"/>
        <end position="253"/>
    </location>
</feature>
<dbReference type="InterPro" id="IPR029044">
    <property type="entry name" value="Nucleotide-diphossugar_trans"/>
</dbReference>
<dbReference type="OrthoDB" id="9807778at2"/>
<proteinExistence type="predicted"/>
<dbReference type="AlphaFoldDB" id="A0A428K367"/>
<evidence type="ECO:0000256" key="5">
    <source>
        <dbReference type="ARBA" id="ARBA00022989"/>
    </source>
</evidence>
<dbReference type="GO" id="GO:0016757">
    <property type="term" value="F:glycosyltransferase activity"/>
    <property type="evidence" value="ECO:0007669"/>
    <property type="project" value="UniProtKB-KW"/>
</dbReference>
<dbReference type="PANTHER" id="PTHR48090">
    <property type="entry name" value="UNDECAPRENYL-PHOSPHATE 4-DEOXY-4-FORMAMIDO-L-ARABINOSE TRANSFERASE-RELATED"/>
    <property type="match status" value="1"/>
</dbReference>
<evidence type="ECO:0000256" key="1">
    <source>
        <dbReference type="ARBA" id="ARBA00004141"/>
    </source>
</evidence>
<evidence type="ECO:0000256" key="2">
    <source>
        <dbReference type="ARBA" id="ARBA00022676"/>
    </source>
</evidence>
<evidence type="ECO:0000313" key="9">
    <source>
        <dbReference type="EMBL" id="RSK40816.1"/>
    </source>
</evidence>
<dbReference type="RefSeq" id="WP_125439920.1">
    <property type="nucleotide sequence ID" value="NZ_RWIU01000007.1"/>
</dbReference>
<keyword evidence="5 7" id="KW-1133">Transmembrane helix</keyword>
<feature type="transmembrane region" description="Helical" evidence="7">
    <location>
        <begin position="265"/>
        <end position="290"/>
    </location>
</feature>
<keyword evidence="4 7" id="KW-0812">Transmembrane</keyword>
<evidence type="ECO:0000259" key="8">
    <source>
        <dbReference type="Pfam" id="PF00535"/>
    </source>
</evidence>